<dbReference type="KEGG" id="vff:VITFI_CDS0365"/>
<dbReference type="AlphaFoldDB" id="A0A221KAT9"/>
<dbReference type="RefSeq" id="WP_089415553.1">
    <property type="nucleotide sequence ID" value="NZ_CP022423.1"/>
</dbReference>
<evidence type="ECO:0008006" key="3">
    <source>
        <dbReference type="Google" id="ProtNLM"/>
    </source>
</evidence>
<evidence type="ECO:0000313" key="2">
    <source>
        <dbReference type="Proteomes" id="UP000199729"/>
    </source>
</evidence>
<organism evidence="1 2">
    <name type="scientific">Vitreoscilla filiformis</name>
    <dbReference type="NCBI Taxonomy" id="63"/>
    <lineage>
        <taxon>Bacteria</taxon>
        <taxon>Pseudomonadati</taxon>
        <taxon>Pseudomonadota</taxon>
        <taxon>Betaproteobacteria</taxon>
        <taxon>Neisseriales</taxon>
        <taxon>Neisseriaceae</taxon>
        <taxon>Vitreoscilla</taxon>
    </lineage>
</organism>
<gene>
    <name evidence="1" type="ORF">VITFI_CDS0365</name>
</gene>
<dbReference type="SUPFAM" id="SSF50969">
    <property type="entry name" value="YVTN repeat-like/Quinoprotein amine dehydrogenase"/>
    <property type="match status" value="1"/>
</dbReference>
<dbReference type="InterPro" id="IPR008311">
    <property type="entry name" value="UCP028101"/>
</dbReference>
<protein>
    <recommendedName>
        <fullName evidence="3">DUF1513 domain-containing protein</fullName>
    </recommendedName>
</protein>
<reference evidence="1 2" key="1">
    <citation type="submission" date="2017-07" db="EMBL/GenBank/DDBJ databases">
        <title>Complete Genome Sequence of the cosmetic ferment Vitreoscilla filiformis (ATCC15551).</title>
        <authorList>
            <person name="Contreras S."/>
            <person name="Sagory-Zalkind P."/>
            <person name="Blanquart H."/>
            <person name="Iltis A."/>
            <person name="Morand S.C."/>
        </authorList>
    </citation>
    <scope>NUCLEOTIDE SEQUENCE [LARGE SCALE GENOMIC DNA]</scope>
    <source>
        <strain evidence="1 2">ATCC 15551</strain>
    </source>
</reference>
<dbReference type="Pfam" id="PF07433">
    <property type="entry name" value="DUF1513"/>
    <property type="match status" value="1"/>
</dbReference>
<accession>A0A221KAT9</accession>
<dbReference type="EMBL" id="CP022423">
    <property type="protein sequence ID" value="ASM76144.1"/>
    <property type="molecule type" value="Genomic_DNA"/>
</dbReference>
<dbReference type="InterPro" id="IPR011044">
    <property type="entry name" value="Quino_amine_DH_bsu"/>
</dbReference>
<sequence length="374" mass="40869">MPTATEIPPRRALLRHALGWGALGLGSGWPRWTLAATHPTAPALIAAWDDPQGRHWVGRLVLHTEGHRWQADSALELPTRAHGLLAQADGSVLVCARRPGEWLLRWWPEHTQPPQWCWMNADRRFTGHVVAPIGDTRVIFSVEADQADGQGWLVRRDAVQLTEQTRWPTHGIDPHQALWDTDGSVLVANGGVPTLPETGRTRRDMQRMDASLVRLDGRDGTLRGQWRLNDPRLSLRHLARHASGVVGISLQAEHDDLATRRTAPLLAVLDAQGLRLASQPPALAGYGGDIVAIASGFAVGAPRAGGIACWSPTGDWVGWHALEEGCSLTTQAGRWWAGGRHHVLHTQPDGTLDTTALPADVRLDNHWISTFSGT</sequence>
<evidence type="ECO:0000313" key="1">
    <source>
        <dbReference type="EMBL" id="ASM76144.1"/>
    </source>
</evidence>
<proteinExistence type="predicted"/>
<keyword evidence="2" id="KW-1185">Reference proteome</keyword>
<name>A0A221KAT9_VITFI</name>
<dbReference type="Proteomes" id="UP000199729">
    <property type="component" value="Chromosome"/>
</dbReference>
<dbReference type="OrthoDB" id="5624218at2"/>